<dbReference type="InterPro" id="IPR036010">
    <property type="entry name" value="2Fe-2S_ferredoxin-like_sf"/>
</dbReference>
<dbReference type="Pfam" id="PF13510">
    <property type="entry name" value="Fer2_4"/>
    <property type="match status" value="1"/>
</dbReference>
<dbReference type="RefSeq" id="WP_085123757.1">
    <property type="nucleotide sequence ID" value="NZ_FWZX01000013.1"/>
</dbReference>
<reference evidence="2 3" key="1">
    <citation type="submission" date="2017-04" db="EMBL/GenBank/DDBJ databases">
        <authorList>
            <person name="Afonso C.L."/>
            <person name="Miller P.J."/>
            <person name="Scott M.A."/>
            <person name="Spackman E."/>
            <person name="Goraichik I."/>
            <person name="Dimitrov K.M."/>
            <person name="Suarez D.L."/>
            <person name="Swayne D.E."/>
        </authorList>
    </citation>
    <scope>NUCLEOTIDE SEQUENCE [LARGE SCALE GENOMIC DNA]</scope>
    <source>
        <strain evidence="2 3">USBA 355</strain>
    </source>
</reference>
<dbReference type="STRING" id="560819.SAMN05428998_11380"/>
<dbReference type="EMBL" id="FWZX01000013">
    <property type="protein sequence ID" value="SMF38874.1"/>
    <property type="molecule type" value="Genomic_DNA"/>
</dbReference>
<name>A0A1Y6C653_9PROT</name>
<dbReference type="SUPFAM" id="SSF54292">
    <property type="entry name" value="2Fe-2S ferredoxin-like"/>
    <property type="match status" value="1"/>
</dbReference>
<dbReference type="InterPro" id="IPR042204">
    <property type="entry name" value="2Fe-2S-bd_N"/>
</dbReference>
<gene>
    <name evidence="2" type="ORF">SAMN05428998_11380</name>
</gene>
<keyword evidence="1" id="KW-0560">Oxidoreductase</keyword>
<organism evidence="2 3">
    <name type="scientific">Tistlia consotensis USBA 355</name>
    <dbReference type="NCBI Taxonomy" id="560819"/>
    <lineage>
        <taxon>Bacteria</taxon>
        <taxon>Pseudomonadati</taxon>
        <taxon>Pseudomonadota</taxon>
        <taxon>Alphaproteobacteria</taxon>
        <taxon>Rhodospirillales</taxon>
        <taxon>Rhodovibrionaceae</taxon>
        <taxon>Tistlia</taxon>
    </lineage>
</organism>
<dbReference type="GO" id="GO:0016491">
    <property type="term" value="F:oxidoreductase activity"/>
    <property type="evidence" value="ECO:0007669"/>
    <property type="project" value="UniProtKB-KW"/>
</dbReference>
<sequence length="90" mass="9409">MTVPGPGRRLRFTFDGVSLEAIAGQSVAAALWAAGFRALARAPRSGAPRGPFCAMGVCQDCLLLVDGVAVESCRVAVREGLVVERPERPA</sequence>
<dbReference type="Proteomes" id="UP000192917">
    <property type="component" value="Unassembled WGS sequence"/>
</dbReference>
<dbReference type="GO" id="GO:0051536">
    <property type="term" value="F:iron-sulfur cluster binding"/>
    <property type="evidence" value="ECO:0007669"/>
    <property type="project" value="InterPro"/>
</dbReference>
<evidence type="ECO:0000313" key="3">
    <source>
        <dbReference type="Proteomes" id="UP000192917"/>
    </source>
</evidence>
<proteinExistence type="predicted"/>
<keyword evidence="3" id="KW-1185">Reference proteome</keyword>
<dbReference type="Gene3D" id="3.10.20.440">
    <property type="entry name" value="2Fe-2S iron-sulphur cluster binding domain, sarcosine oxidase, alpha subunit, N-terminal domain"/>
    <property type="match status" value="1"/>
</dbReference>
<evidence type="ECO:0000313" key="2">
    <source>
        <dbReference type="EMBL" id="SMF38874.1"/>
    </source>
</evidence>
<protein>
    <submittedName>
        <fullName evidence="2">2Fe-2S iron-sulfur cluster binding domain-containing protein</fullName>
    </submittedName>
</protein>
<dbReference type="AlphaFoldDB" id="A0A1Y6C653"/>
<evidence type="ECO:0000256" key="1">
    <source>
        <dbReference type="ARBA" id="ARBA00023002"/>
    </source>
</evidence>
<accession>A0A1Y6C653</accession>